<comment type="caution">
    <text evidence="10">The sequence shown here is derived from an EMBL/GenBank/DDBJ whole genome shotgun (WGS) entry which is preliminary data.</text>
</comment>
<feature type="transmembrane region" description="Helical" evidence="8">
    <location>
        <begin position="6"/>
        <end position="25"/>
    </location>
</feature>
<evidence type="ECO:0000256" key="2">
    <source>
        <dbReference type="ARBA" id="ARBA00022617"/>
    </source>
</evidence>
<evidence type="ECO:0000259" key="9">
    <source>
        <dbReference type="PROSITE" id="PS51007"/>
    </source>
</evidence>
<feature type="binding site" description="covalent" evidence="6">
    <location>
        <position position="65"/>
    </location>
    <ligand>
        <name>heme c</name>
        <dbReference type="ChEBI" id="CHEBI:61717"/>
    </ligand>
</feature>
<evidence type="ECO:0000256" key="4">
    <source>
        <dbReference type="ARBA" id="ARBA00022982"/>
    </source>
</evidence>
<organism evidence="10 11">
    <name type="scientific">Neobacillus cucumis</name>
    <dbReference type="NCBI Taxonomy" id="1740721"/>
    <lineage>
        <taxon>Bacteria</taxon>
        <taxon>Bacillati</taxon>
        <taxon>Bacillota</taxon>
        <taxon>Bacilli</taxon>
        <taxon>Bacillales</taxon>
        <taxon>Bacillaceae</taxon>
        <taxon>Neobacillus</taxon>
    </lineage>
</organism>
<evidence type="ECO:0000256" key="7">
    <source>
        <dbReference type="PIRSR" id="PIRSR000025-2"/>
    </source>
</evidence>
<keyword evidence="8" id="KW-0472">Membrane</keyword>
<dbReference type="InterPro" id="IPR036909">
    <property type="entry name" value="Cyt_c-like_dom_sf"/>
</dbReference>
<dbReference type="Proteomes" id="UP000234950">
    <property type="component" value="Unassembled WGS sequence"/>
</dbReference>
<evidence type="ECO:0000256" key="5">
    <source>
        <dbReference type="ARBA" id="ARBA00023004"/>
    </source>
</evidence>
<feature type="binding site" description="covalent" evidence="6">
    <location>
        <position position="62"/>
    </location>
    <ligand>
        <name>heme c</name>
        <dbReference type="ChEBI" id="CHEBI:61717"/>
    </ligand>
</feature>
<dbReference type="NCBIfam" id="NF045773">
    <property type="entry name" value="cytochro_C550"/>
    <property type="match status" value="1"/>
</dbReference>
<dbReference type="InterPro" id="IPR012218">
    <property type="entry name" value="Cyt_c_BACSU-c550-type"/>
</dbReference>
<keyword evidence="4" id="KW-0249">Electron transport</keyword>
<evidence type="ECO:0000313" key="10">
    <source>
        <dbReference type="EMBL" id="PLS01177.1"/>
    </source>
</evidence>
<dbReference type="PANTHER" id="PTHR37823">
    <property type="entry name" value="CYTOCHROME C-553-LIKE"/>
    <property type="match status" value="1"/>
</dbReference>
<name>A0A2N5H6M0_9BACI</name>
<dbReference type="InterPro" id="IPR054780">
    <property type="entry name" value="Cytochro_C550_firm"/>
</dbReference>
<dbReference type="GO" id="GO:0020037">
    <property type="term" value="F:heme binding"/>
    <property type="evidence" value="ECO:0007669"/>
    <property type="project" value="InterPro"/>
</dbReference>
<gene>
    <name evidence="10" type="ORF">CVD27_25780</name>
</gene>
<sequence>MKRNPVIPYILVMVFGIVLVFILSFKGLGDMKEMAKDNGEGKGSETTEVAATKPEDIYKQTCVACHGDQYQGVVGPTLKGVGKKYSKEEIVNIITKGKGNMPSGLVPQEQAEAMAEWVSKIK</sequence>
<dbReference type="GO" id="GO:0005506">
    <property type="term" value="F:iron ion binding"/>
    <property type="evidence" value="ECO:0007669"/>
    <property type="project" value="InterPro"/>
</dbReference>
<comment type="PTM">
    <text evidence="6">Binds 1 heme c group covalently per subunit.</text>
</comment>
<dbReference type="PIRSF" id="PIRSF000025">
    <property type="entry name" value="Cytc_Bsub_c550"/>
    <property type="match status" value="1"/>
</dbReference>
<evidence type="ECO:0000256" key="3">
    <source>
        <dbReference type="ARBA" id="ARBA00022723"/>
    </source>
</evidence>
<keyword evidence="3 7" id="KW-0479">Metal-binding</keyword>
<feature type="domain" description="Cytochrome c" evidence="9">
    <location>
        <begin position="49"/>
        <end position="122"/>
    </location>
</feature>
<feature type="binding site" description="axial binding residue" evidence="7">
    <location>
        <position position="101"/>
    </location>
    <ligand>
        <name>heme c</name>
        <dbReference type="ChEBI" id="CHEBI:61717"/>
    </ligand>
    <ligandPart>
        <name>Fe</name>
        <dbReference type="ChEBI" id="CHEBI:18248"/>
    </ligandPart>
</feature>
<reference evidence="10 11" key="1">
    <citation type="submission" date="2017-11" db="EMBL/GenBank/DDBJ databases">
        <title>Comparitive Functional Genomics of Dry Heat Resistant strains isolated from the Viking Spacecraft.</title>
        <authorList>
            <person name="Seuylemezian A."/>
            <person name="Cooper K."/>
            <person name="Vaishampayan P."/>
        </authorList>
    </citation>
    <scope>NUCLEOTIDE SEQUENCE [LARGE SCALE GENOMIC DNA]</scope>
    <source>
        <strain evidence="10 11">V32-6</strain>
    </source>
</reference>
<evidence type="ECO:0000313" key="11">
    <source>
        <dbReference type="Proteomes" id="UP000234950"/>
    </source>
</evidence>
<protein>
    <submittedName>
        <fullName evidence="10">Cytochrome C</fullName>
    </submittedName>
</protein>
<keyword evidence="1" id="KW-0813">Transport</keyword>
<dbReference type="OrthoDB" id="7933886at2"/>
<keyword evidence="8" id="KW-1133">Transmembrane helix</keyword>
<dbReference type="InterPro" id="IPR009056">
    <property type="entry name" value="Cyt_c-like_dom"/>
</dbReference>
<accession>A0A2N5H6M0</accession>
<feature type="binding site" description="axial binding residue" evidence="7">
    <location>
        <position position="66"/>
    </location>
    <ligand>
        <name>heme c</name>
        <dbReference type="ChEBI" id="CHEBI:61717"/>
    </ligand>
    <ligandPart>
        <name>Fe</name>
        <dbReference type="ChEBI" id="CHEBI:18248"/>
    </ligandPart>
</feature>
<dbReference type="GO" id="GO:0016020">
    <property type="term" value="C:membrane"/>
    <property type="evidence" value="ECO:0007669"/>
    <property type="project" value="InterPro"/>
</dbReference>
<dbReference type="GO" id="GO:0009055">
    <property type="term" value="F:electron transfer activity"/>
    <property type="evidence" value="ECO:0007669"/>
    <property type="project" value="InterPro"/>
</dbReference>
<dbReference type="EMBL" id="PGVE01000102">
    <property type="protein sequence ID" value="PLS01177.1"/>
    <property type="molecule type" value="Genomic_DNA"/>
</dbReference>
<dbReference type="RefSeq" id="WP_101651829.1">
    <property type="nucleotide sequence ID" value="NZ_PGVE01000102.1"/>
</dbReference>
<keyword evidence="11" id="KW-1185">Reference proteome</keyword>
<proteinExistence type="predicted"/>
<evidence type="ECO:0000256" key="1">
    <source>
        <dbReference type="ARBA" id="ARBA00022448"/>
    </source>
</evidence>
<dbReference type="Gene3D" id="1.10.760.10">
    <property type="entry name" value="Cytochrome c-like domain"/>
    <property type="match status" value="1"/>
</dbReference>
<evidence type="ECO:0000256" key="6">
    <source>
        <dbReference type="PIRSR" id="PIRSR000025-1"/>
    </source>
</evidence>
<dbReference type="PANTHER" id="PTHR37823:SF2">
    <property type="entry name" value="CYTOCHROME C-550"/>
    <property type="match status" value="1"/>
</dbReference>
<keyword evidence="8" id="KW-0812">Transmembrane</keyword>
<dbReference type="Pfam" id="PF13442">
    <property type="entry name" value="Cytochrome_CBB3"/>
    <property type="match status" value="1"/>
</dbReference>
<dbReference type="InterPro" id="IPR051811">
    <property type="entry name" value="Cytochrome_c550/c551-like"/>
</dbReference>
<keyword evidence="5 7" id="KW-0408">Iron</keyword>
<dbReference type="AlphaFoldDB" id="A0A2N5H6M0"/>
<evidence type="ECO:0000256" key="8">
    <source>
        <dbReference type="SAM" id="Phobius"/>
    </source>
</evidence>
<dbReference type="SUPFAM" id="SSF46626">
    <property type="entry name" value="Cytochrome c"/>
    <property type="match status" value="1"/>
</dbReference>
<dbReference type="PROSITE" id="PS51007">
    <property type="entry name" value="CYTC"/>
    <property type="match status" value="1"/>
</dbReference>
<keyword evidence="2 6" id="KW-0349">Heme</keyword>